<feature type="transmembrane region" description="Helical" evidence="1">
    <location>
        <begin position="110"/>
        <end position="127"/>
    </location>
</feature>
<name>A0A9P8W120_9HYPO</name>
<dbReference type="OrthoDB" id="2560628at2759"/>
<protein>
    <recommendedName>
        <fullName evidence="2">DUF7702 domain-containing protein</fullName>
    </recommendedName>
</protein>
<evidence type="ECO:0000313" key="4">
    <source>
        <dbReference type="Proteomes" id="UP000777438"/>
    </source>
</evidence>
<feature type="transmembrane region" description="Helical" evidence="1">
    <location>
        <begin position="147"/>
        <end position="168"/>
    </location>
</feature>
<feature type="transmembrane region" description="Helical" evidence="1">
    <location>
        <begin position="40"/>
        <end position="59"/>
    </location>
</feature>
<feature type="transmembrane region" description="Helical" evidence="1">
    <location>
        <begin position="14"/>
        <end position="33"/>
    </location>
</feature>
<organism evidence="3 4">
    <name type="scientific">Thelonectria olida</name>
    <dbReference type="NCBI Taxonomy" id="1576542"/>
    <lineage>
        <taxon>Eukaryota</taxon>
        <taxon>Fungi</taxon>
        <taxon>Dikarya</taxon>
        <taxon>Ascomycota</taxon>
        <taxon>Pezizomycotina</taxon>
        <taxon>Sordariomycetes</taxon>
        <taxon>Hypocreomycetidae</taxon>
        <taxon>Hypocreales</taxon>
        <taxon>Nectriaceae</taxon>
        <taxon>Thelonectria</taxon>
    </lineage>
</organism>
<feature type="transmembrane region" description="Helical" evidence="1">
    <location>
        <begin position="180"/>
        <end position="204"/>
    </location>
</feature>
<feature type="transmembrane region" description="Helical" evidence="1">
    <location>
        <begin position="71"/>
        <end position="90"/>
    </location>
</feature>
<dbReference type="PANTHER" id="PTHR42109:SF2">
    <property type="entry name" value="INTEGRAL MEMBRANE PROTEIN"/>
    <property type="match status" value="1"/>
</dbReference>
<dbReference type="AlphaFoldDB" id="A0A9P8W120"/>
<keyword evidence="4" id="KW-1185">Reference proteome</keyword>
<gene>
    <name evidence="3" type="ORF">B0T10DRAFT_564818</name>
</gene>
<dbReference type="InterPro" id="IPR056119">
    <property type="entry name" value="DUF7702"/>
</dbReference>
<reference evidence="3 4" key="1">
    <citation type="journal article" date="2021" name="Nat. Commun.">
        <title>Genetic determinants of endophytism in the Arabidopsis root mycobiome.</title>
        <authorList>
            <person name="Mesny F."/>
            <person name="Miyauchi S."/>
            <person name="Thiergart T."/>
            <person name="Pickel B."/>
            <person name="Atanasova L."/>
            <person name="Karlsson M."/>
            <person name="Huettel B."/>
            <person name="Barry K.W."/>
            <person name="Haridas S."/>
            <person name="Chen C."/>
            <person name="Bauer D."/>
            <person name="Andreopoulos W."/>
            <person name="Pangilinan J."/>
            <person name="LaButti K."/>
            <person name="Riley R."/>
            <person name="Lipzen A."/>
            <person name="Clum A."/>
            <person name="Drula E."/>
            <person name="Henrissat B."/>
            <person name="Kohler A."/>
            <person name="Grigoriev I.V."/>
            <person name="Martin F.M."/>
            <person name="Hacquard S."/>
        </authorList>
    </citation>
    <scope>NUCLEOTIDE SEQUENCE [LARGE SCALE GENOMIC DNA]</scope>
    <source>
        <strain evidence="3 4">MPI-CAGE-CH-0241</strain>
    </source>
</reference>
<accession>A0A9P8W120</accession>
<proteinExistence type="predicted"/>
<dbReference type="EMBL" id="JAGPYM010000021">
    <property type="protein sequence ID" value="KAH6884242.1"/>
    <property type="molecule type" value="Genomic_DNA"/>
</dbReference>
<sequence>MGIDSRGGVSIGELIVYVPAIVVSFIVCIRHGFRRSSGWLYTLILCQIRIVGAICQLISENKPSEGLIRATLIIDSIGLSPLLLATLGMLSRLLDWINARNTPTFTIKHFRLLQLLIILALILSIVGGTSGNASSTGTVQPATTSKVGIILFIVSFVAMMFILAISCGSLSSVPSQEKRIAVAVGVSAPFIVVRLAYSVLAVFLHNKTFSIVGGSVGVHVGMAVIEEFIVVAVYLLLGFMLKKLDKDALPSGGLVNRPWKARRGGNRRASFSHAETSYNRDGPAYAQVGGEQHIPLNTTERV</sequence>
<comment type="caution">
    <text evidence="3">The sequence shown here is derived from an EMBL/GenBank/DDBJ whole genome shotgun (WGS) entry which is preliminary data.</text>
</comment>
<feature type="transmembrane region" description="Helical" evidence="1">
    <location>
        <begin position="216"/>
        <end position="237"/>
    </location>
</feature>
<feature type="domain" description="DUF7702" evidence="2">
    <location>
        <begin position="3"/>
        <end position="243"/>
    </location>
</feature>
<keyword evidence="1" id="KW-0472">Membrane</keyword>
<dbReference type="PANTHER" id="PTHR42109">
    <property type="entry name" value="UNPLACED GENOMIC SCAFFOLD UM_SCAF_CONTIG_1.265, WHOLE GENOME SHOTGUN SEQUENCE"/>
    <property type="match status" value="1"/>
</dbReference>
<dbReference type="Proteomes" id="UP000777438">
    <property type="component" value="Unassembled WGS sequence"/>
</dbReference>
<evidence type="ECO:0000313" key="3">
    <source>
        <dbReference type="EMBL" id="KAH6884242.1"/>
    </source>
</evidence>
<dbReference type="Pfam" id="PF24800">
    <property type="entry name" value="DUF7702"/>
    <property type="match status" value="1"/>
</dbReference>
<evidence type="ECO:0000256" key="1">
    <source>
        <dbReference type="SAM" id="Phobius"/>
    </source>
</evidence>
<keyword evidence="1" id="KW-0812">Transmembrane</keyword>
<evidence type="ECO:0000259" key="2">
    <source>
        <dbReference type="Pfam" id="PF24800"/>
    </source>
</evidence>
<keyword evidence="1" id="KW-1133">Transmembrane helix</keyword>